<accession>A0AAE0PA57</accession>
<gene>
    <name evidence="1" type="ORF">B0T20DRAFT_394677</name>
</gene>
<proteinExistence type="predicted"/>
<protein>
    <submittedName>
        <fullName evidence="1">Uncharacterized protein</fullName>
    </submittedName>
</protein>
<reference evidence="1" key="1">
    <citation type="journal article" date="2023" name="Mol. Phylogenet. Evol.">
        <title>Genome-scale phylogeny and comparative genomics of the fungal order Sordariales.</title>
        <authorList>
            <person name="Hensen N."/>
            <person name="Bonometti L."/>
            <person name="Westerberg I."/>
            <person name="Brannstrom I.O."/>
            <person name="Guillou S."/>
            <person name="Cros-Aarteil S."/>
            <person name="Calhoun S."/>
            <person name="Haridas S."/>
            <person name="Kuo A."/>
            <person name="Mondo S."/>
            <person name="Pangilinan J."/>
            <person name="Riley R."/>
            <person name="LaButti K."/>
            <person name="Andreopoulos B."/>
            <person name="Lipzen A."/>
            <person name="Chen C."/>
            <person name="Yan M."/>
            <person name="Daum C."/>
            <person name="Ng V."/>
            <person name="Clum A."/>
            <person name="Steindorff A."/>
            <person name="Ohm R.A."/>
            <person name="Martin F."/>
            <person name="Silar P."/>
            <person name="Natvig D.O."/>
            <person name="Lalanne C."/>
            <person name="Gautier V."/>
            <person name="Ament-Velasquez S.L."/>
            <person name="Kruys A."/>
            <person name="Hutchinson M.I."/>
            <person name="Powell A.J."/>
            <person name="Barry K."/>
            <person name="Miller A.N."/>
            <person name="Grigoriev I.V."/>
            <person name="Debuchy R."/>
            <person name="Gladieux P."/>
            <person name="Hiltunen Thoren M."/>
            <person name="Johannesson H."/>
        </authorList>
    </citation>
    <scope>NUCLEOTIDE SEQUENCE</scope>
    <source>
        <strain evidence="1">FGSC 1904</strain>
    </source>
</reference>
<evidence type="ECO:0000313" key="2">
    <source>
        <dbReference type="Proteomes" id="UP001281003"/>
    </source>
</evidence>
<dbReference type="Proteomes" id="UP001281003">
    <property type="component" value="Unassembled WGS sequence"/>
</dbReference>
<sequence>MMRTMEFSNPTRTETAGLSCTAAWYSHGGSTLRARGCCHTRIPNYMAKQGQVSNSTLDINELAKHPAVRDEFSLQFITQLEARAVGNLSDSLANLSTVKQEAQPRAFKTILSGPDNLWTMDNRLAPGSLADSTQLCRLLNARHAEGAWRRSGWLVLVMTRQLAALVQPPRSLSVLPSPSQSVMDHEPSVHVQLPELPVKGLRLILEEAHIPTGSDGYNLLSNLGHN</sequence>
<comment type="caution">
    <text evidence="1">The sequence shown here is derived from an EMBL/GenBank/DDBJ whole genome shotgun (WGS) entry which is preliminary data.</text>
</comment>
<keyword evidence="2" id="KW-1185">Reference proteome</keyword>
<name>A0AAE0PA57_SORBR</name>
<organism evidence="1 2">
    <name type="scientific">Sordaria brevicollis</name>
    <dbReference type="NCBI Taxonomy" id="83679"/>
    <lineage>
        <taxon>Eukaryota</taxon>
        <taxon>Fungi</taxon>
        <taxon>Dikarya</taxon>
        <taxon>Ascomycota</taxon>
        <taxon>Pezizomycotina</taxon>
        <taxon>Sordariomycetes</taxon>
        <taxon>Sordariomycetidae</taxon>
        <taxon>Sordariales</taxon>
        <taxon>Sordariaceae</taxon>
        <taxon>Sordaria</taxon>
    </lineage>
</organism>
<reference evidence="1" key="2">
    <citation type="submission" date="2023-07" db="EMBL/GenBank/DDBJ databases">
        <authorList>
            <consortium name="Lawrence Berkeley National Laboratory"/>
            <person name="Haridas S."/>
            <person name="Hensen N."/>
            <person name="Bonometti L."/>
            <person name="Westerberg I."/>
            <person name="Brannstrom I.O."/>
            <person name="Guillou S."/>
            <person name="Cros-Aarteil S."/>
            <person name="Calhoun S."/>
            <person name="Kuo A."/>
            <person name="Mondo S."/>
            <person name="Pangilinan J."/>
            <person name="Riley R."/>
            <person name="LaButti K."/>
            <person name="Andreopoulos B."/>
            <person name="Lipzen A."/>
            <person name="Chen C."/>
            <person name="Yanf M."/>
            <person name="Daum C."/>
            <person name="Ng V."/>
            <person name="Clum A."/>
            <person name="Steindorff A."/>
            <person name="Ohm R."/>
            <person name="Martin F."/>
            <person name="Silar P."/>
            <person name="Natvig D."/>
            <person name="Lalanne C."/>
            <person name="Gautier V."/>
            <person name="Ament-velasquez S.L."/>
            <person name="Kruys A."/>
            <person name="Hutchinson M.I."/>
            <person name="Powell A.J."/>
            <person name="Barry K."/>
            <person name="Miller A.N."/>
            <person name="Grigoriev I.V."/>
            <person name="Debuchy R."/>
            <person name="Gladieux P."/>
            <person name="Thoren M.H."/>
            <person name="Johannesson H."/>
        </authorList>
    </citation>
    <scope>NUCLEOTIDE SEQUENCE</scope>
    <source>
        <strain evidence="1">FGSC 1904</strain>
    </source>
</reference>
<dbReference type="EMBL" id="JAUTDP010000009">
    <property type="protein sequence ID" value="KAK3396134.1"/>
    <property type="molecule type" value="Genomic_DNA"/>
</dbReference>
<dbReference type="AlphaFoldDB" id="A0AAE0PA57"/>
<evidence type="ECO:0000313" key="1">
    <source>
        <dbReference type="EMBL" id="KAK3396134.1"/>
    </source>
</evidence>